<dbReference type="InterPro" id="IPR011692">
    <property type="entry name" value="Stress_up-reg_Nod19"/>
</dbReference>
<dbReference type="OrthoDB" id="1339673at2759"/>
<evidence type="ECO:0000313" key="2">
    <source>
        <dbReference type="Proteomes" id="UP000257109"/>
    </source>
</evidence>
<gene>
    <name evidence="1" type="ORF">CR513_41666</name>
</gene>
<dbReference type="EMBL" id="QJKJ01008960">
    <property type="protein sequence ID" value="RDX78110.1"/>
    <property type="molecule type" value="Genomic_DNA"/>
</dbReference>
<dbReference type="Pfam" id="PF07712">
    <property type="entry name" value="SURNod19"/>
    <property type="match status" value="2"/>
</dbReference>
<evidence type="ECO:0008006" key="3">
    <source>
        <dbReference type="Google" id="ProtNLM"/>
    </source>
</evidence>
<comment type="caution">
    <text evidence="1">The sequence shown here is derived from an EMBL/GenBank/DDBJ whole genome shotgun (WGS) entry which is preliminary data.</text>
</comment>
<dbReference type="Proteomes" id="UP000257109">
    <property type="component" value="Unassembled WGS sequence"/>
</dbReference>
<sequence>MRLGSIAGKTFMNVEFPKCHIGVKSFDAELVDQERNSISSYETYLHHWFAIKYIENITRSRNLELRHHEDLIFQRNADACNGYILPHYWGIGVESRGTTSNIHENLAKIPNGYEEKWLFNIMAIDTHSAQDKKGCTQCRCDQINIPKNFYNVTRDMHNQPLTTDYKGGLFCSQDNTQCKLREGFQGPKRKLSLRYKIMRSNDSKIIHDCQAEYSILVNDGGDYPHVQKANFPMEKGGYLIYGIAHMHSGVGNATLYGQDGRTLYTSTPKYGKGKEVGNEKDYLVGMSVCYPQSGSIKINNGEILTLESRYTNKFY</sequence>
<dbReference type="PANTHER" id="PTHR33390">
    <property type="entry name" value="STRESS UP-REGULATED NOD 19 PROTEIN"/>
    <property type="match status" value="1"/>
</dbReference>
<feature type="non-terminal residue" evidence="1">
    <location>
        <position position="315"/>
    </location>
</feature>
<dbReference type="AlphaFoldDB" id="A0A371FIN4"/>
<proteinExistence type="predicted"/>
<dbReference type="STRING" id="157652.A0A371FIN4"/>
<dbReference type="PANTHER" id="PTHR33390:SF4">
    <property type="entry name" value="STRESS UP-REGULATED NOD 19-RELATED"/>
    <property type="match status" value="1"/>
</dbReference>
<accession>A0A371FIN4</accession>
<name>A0A371FIN4_MUCPR</name>
<keyword evidence="2" id="KW-1185">Reference proteome</keyword>
<organism evidence="1 2">
    <name type="scientific">Mucuna pruriens</name>
    <name type="common">Velvet bean</name>
    <name type="synonym">Dolichos pruriens</name>
    <dbReference type="NCBI Taxonomy" id="157652"/>
    <lineage>
        <taxon>Eukaryota</taxon>
        <taxon>Viridiplantae</taxon>
        <taxon>Streptophyta</taxon>
        <taxon>Embryophyta</taxon>
        <taxon>Tracheophyta</taxon>
        <taxon>Spermatophyta</taxon>
        <taxon>Magnoliopsida</taxon>
        <taxon>eudicotyledons</taxon>
        <taxon>Gunneridae</taxon>
        <taxon>Pentapetalae</taxon>
        <taxon>rosids</taxon>
        <taxon>fabids</taxon>
        <taxon>Fabales</taxon>
        <taxon>Fabaceae</taxon>
        <taxon>Papilionoideae</taxon>
        <taxon>50 kb inversion clade</taxon>
        <taxon>NPAAA clade</taxon>
        <taxon>indigoferoid/millettioid clade</taxon>
        <taxon>Phaseoleae</taxon>
        <taxon>Mucuna</taxon>
    </lineage>
</organism>
<protein>
    <recommendedName>
        <fullName evidence="3">Stress up-regulated Nod 19 protein</fullName>
    </recommendedName>
</protein>
<evidence type="ECO:0000313" key="1">
    <source>
        <dbReference type="EMBL" id="RDX78110.1"/>
    </source>
</evidence>
<reference evidence="1" key="1">
    <citation type="submission" date="2018-05" db="EMBL/GenBank/DDBJ databases">
        <title>Draft genome of Mucuna pruriens seed.</title>
        <authorList>
            <person name="Nnadi N.E."/>
            <person name="Vos R."/>
            <person name="Hasami M.H."/>
            <person name="Devisetty U.K."/>
            <person name="Aguiy J.C."/>
        </authorList>
    </citation>
    <scope>NUCLEOTIDE SEQUENCE [LARGE SCALE GENOMIC DNA]</scope>
    <source>
        <strain evidence="1">JCA_2017</strain>
    </source>
</reference>